<sequence length="158" mass="18062">MTDELRNTALYMHNYYRGLLASGWAKDGKIGYAKPAAAMIQLKYDCDVENKIMEKFKDCQTPTLTQPFNFKQYSKFEESRESALKAVIDEWWSALAKTGVPDNKYVEADMKDKPLGDYVNTSPVHVQLRQDSIFLDRDKAHLDPYEDPIVADTVIGSQ</sequence>
<dbReference type="Proteomes" id="UP000054047">
    <property type="component" value="Unassembled WGS sequence"/>
</dbReference>
<name>A0A0C2H0G5_9BILA</name>
<dbReference type="InterPro" id="IPR035940">
    <property type="entry name" value="CAP_sf"/>
</dbReference>
<gene>
    <name evidence="2" type="ORF">ANCDUO_02416</name>
</gene>
<dbReference type="SUPFAM" id="SSF55797">
    <property type="entry name" value="PR-1-like"/>
    <property type="match status" value="1"/>
</dbReference>
<dbReference type="InterPro" id="IPR014044">
    <property type="entry name" value="CAP_dom"/>
</dbReference>
<dbReference type="AlphaFoldDB" id="A0A0C2H0G5"/>
<protein>
    <recommendedName>
        <fullName evidence="1">SCP domain-containing protein</fullName>
    </recommendedName>
</protein>
<dbReference type="OrthoDB" id="414826at2759"/>
<feature type="domain" description="SCP" evidence="1">
    <location>
        <begin position="10"/>
        <end position="96"/>
    </location>
</feature>
<proteinExistence type="predicted"/>
<organism evidence="2 3">
    <name type="scientific">Ancylostoma duodenale</name>
    <dbReference type="NCBI Taxonomy" id="51022"/>
    <lineage>
        <taxon>Eukaryota</taxon>
        <taxon>Metazoa</taxon>
        <taxon>Ecdysozoa</taxon>
        <taxon>Nematoda</taxon>
        <taxon>Chromadorea</taxon>
        <taxon>Rhabditida</taxon>
        <taxon>Rhabditina</taxon>
        <taxon>Rhabditomorpha</taxon>
        <taxon>Strongyloidea</taxon>
        <taxon>Ancylostomatidae</taxon>
        <taxon>Ancylostomatinae</taxon>
        <taxon>Ancylostoma</taxon>
    </lineage>
</organism>
<reference evidence="2 3" key="1">
    <citation type="submission" date="2013-12" db="EMBL/GenBank/DDBJ databases">
        <title>Draft genome of the parsitic nematode Ancylostoma duodenale.</title>
        <authorList>
            <person name="Mitreva M."/>
        </authorList>
    </citation>
    <scope>NUCLEOTIDE SEQUENCE [LARGE SCALE GENOMIC DNA]</scope>
    <source>
        <strain evidence="2 3">Zhejiang</strain>
    </source>
</reference>
<evidence type="ECO:0000259" key="1">
    <source>
        <dbReference type="Pfam" id="PF00188"/>
    </source>
</evidence>
<dbReference type="EMBL" id="KN726770">
    <property type="protein sequence ID" value="KIH67255.1"/>
    <property type="molecule type" value="Genomic_DNA"/>
</dbReference>
<evidence type="ECO:0000313" key="3">
    <source>
        <dbReference type="Proteomes" id="UP000054047"/>
    </source>
</evidence>
<evidence type="ECO:0000313" key="2">
    <source>
        <dbReference type="EMBL" id="KIH67255.1"/>
    </source>
</evidence>
<dbReference type="Pfam" id="PF00188">
    <property type="entry name" value="CAP"/>
    <property type="match status" value="1"/>
</dbReference>
<keyword evidence="3" id="KW-1185">Reference proteome</keyword>
<dbReference type="Gene3D" id="3.40.33.10">
    <property type="entry name" value="CAP"/>
    <property type="match status" value="1"/>
</dbReference>
<accession>A0A0C2H0G5</accession>
<dbReference type="CDD" id="cd05380">
    <property type="entry name" value="CAP_euk"/>
    <property type="match status" value="1"/>
</dbReference>